<dbReference type="SUPFAM" id="SSF48264">
    <property type="entry name" value="Cytochrome P450"/>
    <property type="match status" value="1"/>
</dbReference>
<dbReference type="EMBL" id="BAAAUV010000030">
    <property type="protein sequence ID" value="GAA3236355.1"/>
    <property type="molecule type" value="Genomic_DNA"/>
</dbReference>
<dbReference type="PANTHER" id="PTHR46696:SF1">
    <property type="entry name" value="CYTOCHROME P450 YJIB-RELATED"/>
    <property type="match status" value="1"/>
</dbReference>
<evidence type="ECO:0000313" key="3">
    <source>
        <dbReference type="EMBL" id="GAA3236355.1"/>
    </source>
</evidence>
<dbReference type="SUPFAM" id="SSF53335">
    <property type="entry name" value="S-adenosyl-L-methionine-dependent methyltransferases"/>
    <property type="match status" value="1"/>
</dbReference>
<keyword evidence="2" id="KW-0479">Metal-binding</keyword>
<dbReference type="InterPro" id="IPR017972">
    <property type="entry name" value="Cyt_P450_CS"/>
</dbReference>
<dbReference type="RefSeq" id="WP_344837320.1">
    <property type="nucleotide sequence ID" value="NZ_BAAAUV010000030.1"/>
</dbReference>
<sequence length="657" mass="71087">MEGEKAVEPVDLTTPNVARMYDFYLGGKDHFAADREAAEQILRIAPFTPRLAAQNRAFLRRSVRFLSARGIRQFLDLGAGLPTRGNVHEIVHGVDPGARVVYVDNDPVVVAHGRAILESDDTLVRVIKADLREPGPLLAHPGVLDLIDLDQPVGLLMNSVLHCLADDEGPDEIVDSLLAALAPGSYLVISHVTGDDQLTSASAEVYRGTTTGIAHRSAEQVGRFFAGLDLLEPGVVPLSGWRPETEPGADWADRGPDDELDRYYLCGVGRKPVATPRPLLSRPEEADPLGPLSLPSGDTVTLATRHADVQQVLADPAFTRELYRHAGSPRLVAGTDINDDRDSLLNMDGPRHSRLRRIVAKTFTPKRIESWRPRVEEIAHRLVDDMISAGSPADLVEALTFPLPVTVISELLGVPAKDAPRFRAWADSSLSTATSSAGERATAVREFLDYIAGFVAIRTEEPGDALIDLLIQARDEDGSLTEGELVSLVKNMVTAGHETTAKTLAAGVFTMLAQPGLYAALVRDPSRIPAAVEEMLRYCMPAEMAMPRLATCPVALHSGPIEQGHAVVPALAAANRDPRTFPDPDSFVIDRPENPHVSFGHGPHFCLGAGLARMEMQAALAELVRRLPGLSLTHPSRDVTWTSKGLVRGPEELSVTW</sequence>
<proteinExistence type="inferred from homology"/>
<dbReference type="InterPro" id="IPR001128">
    <property type="entry name" value="Cyt_P450"/>
</dbReference>
<organism evidence="3 4">
    <name type="scientific">Actinocorallia longicatena</name>
    <dbReference type="NCBI Taxonomy" id="111803"/>
    <lineage>
        <taxon>Bacteria</taxon>
        <taxon>Bacillati</taxon>
        <taxon>Actinomycetota</taxon>
        <taxon>Actinomycetes</taxon>
        <taxon>Streptosporangiales</taxon>
        <taxon>Thermomonosporaceae</taxon>
        <taxon>Actinocorallia</taxon>
    </lineage>
</organism>
<dbReference type="Pfam" id="PF00067">
    <property type="entry name" value="p450"/>
    <property type="match status" value="1"/>
</dbReference>
<reference evidence="4" key="1">
    <citation type="journal article" date="2019" name="Int. J. Syst. Evol. Microbiol.">
        <title>The Global Catalogue of Microorganisms (GCM) 10K type strain sequencing project: providing services to taxonomists for standard genome sequencing and annotation.</title>
        <authorList>
            <consortium name="The Broad Institute Genomics Platform"/>
            <consortium name="The Broad Institute Genome Sequencing Center for Infectious Disease"/>
            <person name="Wu L."/>
            <person name="Ma J."/>
        </authorList>
    </citation>
    <scope>NUCLEOTIDE SEQUENCE [LARGE SCALE GENOMIC DNA]</scope>
    <source>
        <strain evidence="4">JCM 9377</strain>
    </source>
</reference>
<dbReference type="CDD" id="cd11031">
    <property type="entry name" value="Cyp158A-like"/>
    <property type="match status" value="1"/>
</dbReference>
<comment type="similarity">
    <text evidence="1 2">Belongs to the cytochrome P450 family.</text>
</comment>
<dbReference type="PRINTS" id="PR00385">
    <property type="entry name" value="P450"/>
</dbReference>
<protein>
    <recommendedName>
        <fullName evidence="5">Cytochrome P450</fullName>
    </recommendedName>
</protein>
<dbReference type="PRINTS" id="PR00359">
    <property type="entry name" value="BP450"/>
</dbReference>
<evidence type="ECO:0000313" key="4">
    <source>
        <dbReference type="Proteomes" id="UP001501237"/>
    </source>
</evidence>
<dbReference type="Pfam" id="PF04672">
    <property type="entry name" value="Methyltransf_19"/>
    <property type="match status" value="1"/>
</dbReference>
<dbReference type="InterPro" id="IPR002397">
    <property type="entry name" value="Cyt_P450_B"/>
</dbReference>
<dbReference type="Proteomes" id="UP001501237">
    <property type="component" value="Unassembled WGS sequence"/>
</dbReference>
<evidence type="ECO:0000256" key="2">
    <source>
        <dbReference type="RuleBase" id="RU000461"/>
    </source>
</evidence>
<keyword evidence="4" id="KW-1185">Reference proteome</keyword>
<dbReference type="PANTHER" id="PTHR46696">
    <property type="entry name" value="P450, PUTATIVE (EUROFUNG)-RELATED"/>
    <property type="match status" value="1"/>
</dbReference>
<dbReference type="Gene3D" id="1.10.630.10">
    <property type="entry name" value="Cytochrome P450"/>
    <property type="match status" value="1"/>
</dbReference>
<dbReference type="Gene3D" id="3.40.50.150">
    <property type="entry name" value="Vaccinia Virus protein VP39"/>
    <property type="match status" value="1"/>
</dbReference>
<keyword evidence="2" id="KW-0503">Monooxygenase</keyword>
<keyword evidence="2" id="KW-0349">Heme</keyword>
<evidence type="ECO:0000256" key="1">
    <source>
        <dbReference type="ARBA" id="ARBA00010617"/>
    </source>
</evidence>
<keyword evidence="2" id="KW-0408">Iron</keyword>
<dbReference type="InterPro" id="IPR029063">
    <property type="entry name" value="SAM-dependent_MTases_sf"/>
</dbReference>
<dbReference type="PROSITE" id="PS00086">
    <property type="entry name" value="CYTOCHROME_P450"/>
    <property type="match status" value="1"/>
</dbReference>
<keyword evidence="2" id="KW-0560">Oxidoreductase</keyword>
<comment type="caution">
    <text evidence="3">The sequence shown here is derived from an EMBL/GenBank/DDBJ whole genome shotgun (WGS) entry which is preliminary data.</text>
</comment>
<accession>A0ABP6QM06</accession>
<dbReference type="InterPro" id="IPR006764">
    <property type="entry name" value="SAM_dep_MeTrfase_SAV2177_type"/>
</dbReference>
<gene>
    <name evidence="3" type="ORF">GCM10010468_70570</name>
</gene>
<dbReference type="InterPro" id="IPR036396">
    <property type="entry name" value="Cyt_P450_sf"/>
</dbReference>
<dbReference type="CDD" id="cd02440">
    <property type="entry name" value="AdoMet_MTases"/>
    <property type="match status" value="1"/>
</dbReference>
<name>A0ABP6QM06_9ACTN</name>
<evidence type="ECO:0008006" key="5">
    <source>
        <dbReference type="Google" id="ProtNLM"/>
    </source>
</evidence>